<dbReference type="Proteomes" id="UP000595332">
    <property type="component" value="Chromosome"/>
</dbReference>
<organism evidence="3 4">
    <name type="scientific">Neptunomonas japonica JAMM 1380</name>
    <dbReference type="NCBI Taxonomy" id="1441457"/>
    <lineage>
        <taxon>Bacteria</taxon>
        <taxon>Pseudomonadati</taxon>
        <taxon>Pseudomonadota</taxon>
        <taxon>Gammaproteobacteria</taxon>
        <taxon>Oceanospirillales</taxon>
        <taxon>Oceanospirillaceae</taxon>
        <taxon>Neptunomonas</taxon>
    </lineage>
</organism>
<evidence type="ECO:0000259" key="1">
    <source>
        <dbReference type="Pfam" id="PF13699"/>
    </source>
</evidence>
<feature type="domain" description="eCIS core" evidence="1">
    <location>
        <begin position="113"/>
        <end position="190"/>
    </location>
</feature>
<feature type="domain" description="DUF4347" evidence="2">
    <location>
        <begin position="435"/>
        <end position="552"/>
    </location>
</feature>
<proteinExistence type="predicted"/>
<keyword evidence="4" id="KW-1185">Reference proteome</keyword>
<accession>A0A7R6SW67</accession>
<protein>
    <recommendedName>
        <fullName evidence="5">DUF4157 domain-containing protein</fullName>
    </recommendedName>
</protein>
<evidence type="ECO:0000259" key="2">
    <source>
        <dbReference type="Pfam" id="PF14252"/>
    </source>
</evidence>
<evidence type="ECO:0000313" key="4">
    <source>
        <dbReference type="Proteomes" id="UP000595332"/>
    </source>
</evidence>
<dbReference type="RefSeq" id="WP_201350025.1">
    <property type="nucleotide sequence ID" value="NZ_AP014546.1"/>
</dbReference>
<dbReference type="Pfam" id="PF14252">
    <property type="entry name" value="DUF4347"/>
    <property type="match status" value="1"/>
</dbReference>
<dbReference type="Pfam" id="PF13699">
    <property type="entry name" value="eCIS_core"/>
    <property type="match status" value="1"/>
</dbReference>
<gene>
    <name evidence="3" type="ORF">NEJAP_1450</name>
</gene>
<dbReference type="InterPro" id="IPR025295">
    <property type="entry name" value="eCIS_core_dom"/>
</dbReference>
<name>A0A7R6SW67_9GAMM</name>
<reference evidence="3 4" key="1">
    <citation type="journal article" date="2008" name="Int. J. Syst. Evol. Microbiol.">
        <title>Neptunomonas japonica sp. nov., an Osedax japonicus symbiont-like bacterium isolated from sediment adjacent to sperm whale carcasses off Kagoshima, Japan.</title>
        <authorList>
            <person name="Miyazaki M."/>
            <person name="Nogi Y."/>
            <person name="Fujiwara Y."/>
            <person name="Kawato M."/>
            <person name="Kubokawa K."/>
            <person name="Horikoshi K."/>
        </authorList>
    </citation>
    <scope>NUCLEOTIDE SEQUENCE [LARGE SCALE GENOMIC DNA]</scope>
    <source>
        <strain evidence="3 4">JAMM 1380</strain>
    </source>
</reference>
<dbReference type="AlphaFoldDB" id="A0A7R6SW67"/>
<dbReference type="EMBL" id="AP014546">
    <property type="protein sequence ID" value="BBB29402.1"/>
    <property type="molecule type" value="Genomic_DNA"/>
</dbReference>
<dbReference type="InterPro" id="IPR025592">
    <property type="entry name" value="DUF4347"/>
</dbReference>
<dbReference type="KEGG" id="njp:NEJAP_1450"/>
<sequence>MSHERMDKTSNTQHQAAPRLLQRKCACGQHSPKGECEACAKKKYAVQRKLVVGASNDPLEQEADRVADQVLTMPLPTSTVGFPRIQRFSLSSGEPSGVAPESVDRALVSQGQPLNKDLQQDMGQRFGYDFSGVRVHTGSLANQSALELGAQAYTVKQDIVFAAGRFAPHTSTGRRLLAHEMTHVVQQGQSQQNRAPLMPISSLDKGVIRLKRDPDVAQKGYYTFKLLAGGKKEIAVQFYYPGSGNKVKVKMASLRKPKVVEDEYILSNPGKFSPSINYEDGVTTFFDLTGNDQKNVEAHVTMDALYSVDFLTADSNPADPKYQRHEITNTFAVMSWEGVKKVINISEGENQQAWVMRPHPHPNVHFMYYNTVTREAFIPSVLTSNSKFKGVRSGKNAIKKKDVTVLDWGDSWNGFNVAGGILTWGQIDASSVEGMVKSIESELEVGSCMGSLTIIGHGSPGSISVGDGTGSVAGKHIRGGALDSTSDIYDAGMAKLLARLTPRFCGDGKAVLRGCNVGDGKLGESFSQLLANLWRVNVKAHIGTVRGGGYWTTGKWQRSSPADKTQED</sequence>
<evidence type="ECO:0000313" key="3">
    <source>
        <dbReference type="EMBL" id="BBB29402.1"/>
    </source>
</evidence>
<evidence type="ECO:0008006" key="5">
    <source>
        <dbReference type="Google" id="ProtNLM"/>
    </source>
</evidence>